<sequence length="98" mass="10052">MISTRRIAAAVGLAVGVTGLVAPMANAADAPAFKDGKVSPVALLDSLAVSEIPAEHRAEVPRVAGQLQGLNHLNDLQQLHQVTDMAAPVTGLLPSIEP</sequence>
<protein>
    <recommendedName>
        <fullName evidence="3">Secreted protein</fullName>
    </recommendedName>
</protein>
<reference evidence="2" key="1">
    <citation type="submission" date="2024-07" db="EMBL/GenBank/DDBJ databases">
        <authorList>
            <person name="Yu S.T."/>
        </authorList>
    </citation>
    <scope>NUCLEOTIDE SEQUENCE</scope>
    <source>
        <strain evidence="2">R08</strain>
    </source>
</reference>
<accession>A0AB39MKR0</accession>
<dbReference type="AlphaFoldDB" id="A0AB39MKR0"/>
<keyword evidence="1" id="KW-0732">Signal</keyword>
<gene>
    <name evidence="2" type="ORF">AB5J58_43420</name>
</gene>
<proteinExistence type="predicted"/>
<evidence type="ECO:0000256" key="1">
    <source>
        <dbReference type="SAM" id="SignalP"/>
    </source>
</evidence>
<feature type="chain" id="PRO_5044285268" description="Secreted protein" evidence="1">
    <location>
        <begin position="28"/>
        <end position="98"/>
    </location>
</feature>
<organism evidence="2">
    <name type="scientific">Streptomyces sp. R08</name>
    <dbReference type="NCBI Taxonomy" id="3238624"/>
    <lineage>
        <taxon>Bacteria</taxon>
        <taxon>Bacillati</taxon>
        <taxon>Actinomycetota</taxon>
        <taxon>Actinomycetes</taxon>
        <taxon>Kitasatosporales</taxon>
        <taxon>Streptomycetaceae</taxon>
        <taxon>Streptomyces</taxon>
    </lineage>
</organism>
<evidence type="ECO:0000313" key="2">
    <source>
        <dbReference type="EMBL" id="XDQ06622.1"/>
    </source>
</evidence>
<dbReference type="RefSeq" id="WP_266778029.1">
    <property type="nucleotide sequence ID" value="NZ_CP163431.1"/>
</dbReference>
<evidence type="ECO:0008006" key="3">
    <source>
        <dbReference type="Google" id="ProtNLM"/>
    </source>
</evidence>
<feature type="signal peptide" evidence="1">
    <location>
        <begin position="1"/>
        <end position="27"/>
    </location>
</feature>
<dbReference type="EMBL" id="CP163431">
    <property type="protein sequence ID" value="XDQ06622.1"/>
    <property type="molecule type" value="Genomic_DNA"/>
</dbReference>
<name>A0AB39MKR0_9ACTN</name>